<organism evidence="2 3">
    <name type="scientific">Naematelia encephala</name>
    <dbReference type="NCBI Taxonomy" id="71784"/>
    <lineage>
        <taxon>Eukaryota</taxon>
        <taxon>Fungi</taxon>
        <taxon>Dikarya</taxon>
        <taxon>Basidiomycota</taxon>
        <taxon>Agaricomycotina</taxon>
        <taxon>Tremellomycetes</taxon>
        <taxon>Tremellales</taxon>
        <taxon>Naemateliaceae</taxon>
        <taxon>Naematelia</taxon>
    </lineage>
</organism>
<evidence type="ECO:0000313" key="3">
    <source>
        <dbReference type="Proteomes" id="UP000193986"/>
    </source>
</evidence>
<feature type="transmembrane region" description="Helical" evidence="1">
    <location>
        <begin position="75"/>
        <end position="99"/>
    </location>
</feature>
<keyword evidence="3" id="KW-1185">Reference proteome</keyword>
<dbReference type="InParanoid" id="A0A1Y2BHD3"/>
<dbReference type="AlphaFoldDB" id="A0A1Y2BHD3"/>
<keyword evidence="1" id="KW-1133">Transmembrane helix</keyword>
<reference evidence="2 3" key="1">
    <citation type="submission" date="2016-07" db="EMBL/GenBank/DDBJ databases">
        <title>Pervasive Adenine N6-methylation of Active Genes in Fungi.</title>
        <authorList>
            <consortium name="DOE Joint Genome Institute"/>
            <person name="Mondo S.J."/>
            <person name="Dannebaum R.O."/>
            <person name="Kuo R.C."/>
            <person name="Labutti K."/>
            <person name="Haridas S."/>
            <person name="Kuo A."/>
            <person name="Salamov A."/>
            <person name="Ahrendt S.R."/>
            <person name="Lipzen A."/>
            <person name="Sullivan W."/>
            <person name="Andreopoulos W.B."/>
            <person name="Clum A."/>
            <person name="Lindquist E."/>
            <person name="Daum C."/>
            <person name="Ramamoorthy G.K."/>
            <person name="Gryganskyi A."/>
            <person name="Culley D."/>
            <person name="Magnuson J.K."/>
            <person name="James T.Y."/>
            <person name="O'Malley M.A."/>
            <person name="Stajich J.E."/>
            <person name="Spatafora J.W."/>
            <person name="Visel A."/>
            <person name="Grigoriev I.V."/>
        </authorList>
    </citation>
    <scope>NUCLEOTIDE SEQUENCE [LARGE SCALE GENOMIC DNA]</scope>
    <source>
        <strain evidence="2 3">68-887.2</strain>
    </source>
</reference>
<sequence>MVIDFPLDLPYDQSALRNNLESSIRAGKISASEYEACEASARWGWRGMLAGAGISLFLGPIALNRFKVTRANNGLRIASALASVIVGGGSGLMIGGLSAKQKFRDTVSSGNVNQMWDAFEEIKLKSRVHPRRWS</sequence>
<feature type="transmembrane region" description="Helical" evidence="1">
    <location>
        <begin position="43"/>
        <end position="63"/>
    </location>
</feature>
<dbReference type="Proteomes" id="UP000193986">
    <property type="component" value="Unassembled WGS sequence"/>
</dbReference>
<name>A0A1Y2BHD3_9TREE</name>
<comment type="caution">
    <text evidence="2">The sequence shown here is derived from an EMBL/GenBank/DDBJ whole genome shotgun (WGS) entry which is preliminary data.</text>
</comment>
<keyword evidence="1" id="KW-0472">Membrane</keyword>
<evidence type="ECO:0000256" key="1">
    <source>
        <dbReference type="SAM" id="Phobius"/>
    </source>
</evidence>
<gene>
    <name evidence="2" type="ORF">BCR39DRAFT_518093</name>
</gene>
<protein>
    <recommendedName>
        <fullName evidence="4">Transmembrane protein</fullName>
    </recommendedName>
</protein>
<evidence type="ECO:0000313" key="2">
    <source>
        <dbReference type="EMBL" id="ORY34000.1"/>
    </source>
</evidence>
<keyword evidence="1" id="KW-0812">Transmembrane</keyword>
<dbReference type="EMBL" id="MCFC01000004">
    <property type="protein sequence ID" value="ORY34000.1"/>
    <property type="molecule type" value="Genomic_DNA"/>
</dbReference>
<accession>A0A1Y2BHD3</accession>
<proteinExistence type="predicted"/>
<evidence type="ECO:0008006" key="4">
    <source>
        <dbReference type="Google" id="ProtNLM"/>
    </source>
</evidence>